<organism evidence="4 5">
    <name type="scientific">Rhizoctonia solani</name>
    <dbReference type="NCBI Taxonomy" id="456999"/>
    <lineage>
        <taxon>Eukaryota</taxon>
        <taxon>Fungi</taxon>
        <taxon>Dikarya</taxon>
        <taxon>Basidiomycota</taxon>
        <taxon>Agaricomycotina</taxon>
        <taxon>Agaricomycetes</taxon>
        <taxon>Cantharellales</taxon>
        <taxon>Ceratobasidiaceae</taxon>
        <taxon>Rhizoctonia</taxon>
    </lineage>
</organism>
<accession>A0A8H3B745</accession>
<dbReference type="EMBL" id="CAJMWS010000527">
    <property type="protein sequence ID" value="CAE6449688.1"/>
    <property type="molecule type" value="Genomic_DNA"/>
</dbReference>
<dbReference type="Pfam" id="PF21666">
    <property type="entry name" value="DUF4246_N"/>
    <property type="match status" value="1"/>
</dbReference>
<feature type="compositionally biased region" description="Polar residues" evidence="1">
    <location>
        <begin position="1"/>
        <end position="15"/>
    </location>
</feature>
<name>A0A8H3B745_9AGAM</name>
<proteinExistence type="predicted"/>
<evidence type="ECO:0000259" key="3">
    <source>
        <dbReference type="Pfam" id="PF21666"/>
    </source>
</evidence>
<reference evidence="4" key="1">
    <citation type="submission" date="2021-01" db="EMBL/GenBank/DDBJ databases">
        <authorList>
            <person name="Kaushik A."/>
        </authorList>
    </citation>
    <scope>NUCLEOTIDE SEQUENCE</scope>
    <source>
        <strain evidence="4">AG1-1C</strain>
    </source>
</reference>
<gene>
    <name evidence="4" type="ORF">RDB_LOCUS143908</name>
</gene>
<comment type="caution">
    <text evidence="4">The sequence shown here is derived from an EMBL/GenBank/DDBJ whole genome shotgun (WGS) entry which is preliminary data.</text>
</comment>
<protein>
    <submittedName>
        <fullName evidence="4">Uncharacterized protein</fullName>
    </submittedName>
</protein>
<feature type="domain" description="DUF4246" evidence="2">
    <location>
        <begin position="99"/>
        <end position="514"/>
    </location>
</feature>
<evidence type="ECO:0000259" key="2">
    <source>
        <dbReference type="Pfam" id="PF14033"/>
    </source>
</evidence>
<evidence type="ECO:0000256" key="1">
    <source>
        <dbReference type="SAM" id="MobiDB-lite"/>
    </source>
</evidence>
<feature type="region of interest" description="Disordered" evidence="1">
    <location>
        <begin position="1"/>
        <end position="23"/>
    </location>
</feature>
<dbReference type="PANTHER" id="PTHR33119">
    <property type="entry name" value="IFI3P"/>
    <property type="match status" value="1"/>
</dbReference>
<feature type="domain" description="DUF4246" evidence="3">
    <location>
        <begin position="37"/>
        <end position="88"/>
    </location>
</feature>
<evidence type="ECO:0000313" key="5">
    <source>
        <dbReference type="Proteomes" id="UP000663846"/>
    </source>
</evidence>
<dbReference type="PANTHER" id="PTHR33119:SF1">
    <property type="entry name" value="FE2OG DIOXYGENASE DOMAIN-CONTAINING PROTEIN"/>
    <property type="match status" value="1"/>
</dbReference>
<dbReference type="InterPro" id="IPR049207">
    <property type="entry name" value="DUF4246_N"/>
</dbReference>
<dbReference type="Pfam" id="PF14033">
    <property type="entry name" value="DUF4246"/>
    <property type="match status" value="1"/>
</dbReference>
<dbReference type="InterPro" id="IPR049192">
    <property type="entry name" value="DUF4246_C"/>
</dbReference>
<dbReference type="AlphaFoldDB" id="A0A8H3B745"/>
<dbReference type="InterPro" id="IPR025340">
    <property type="entry name" value="DUF4246"/>
</dbReference>
<sequence length="583" mass="66697">MPDTTMARTSLLHTQQKSDEPDSRITYGYDKALPDPFGFNEGFGFTGGPPAKPLVELEMTRLSAELRRKPSWWIKCRDQSILAKWKGEALAQAELMKESHIDYVLKELDGYANLRDEASGAEVSCYDRIWQSDTLIPASLKERFLASAAKLEDIPEPEKDWHPRSNGQVLDLVHPSLYPIVYGRTLSYLEDSDDRSPTALQVRLEPPTSDKPRSAYSWRSQDEYYVSKRFQWLPTDFEVSHDGKLVKGISYINNLHPLKHDDLYKTIEGLIAAYIPLFERVLTDSIPENQIIPERTFNGYSYDQEEYVSSPKYSEYSDDDKFDKHYREWEEGRPIVLPFIQQDYETGSLEKRKIRYTLSGRAIQVIVKLANIHLTPEKPEYHGGSWHVEGMKNEAIAASGIYYYDEENITESHLGFRTAVAGPESYEQNDLKGCQLTWGMGYDDPCVNDLGFVITCQDRCIAFPNVYQHRVSPFELADKSKPGHRKIVALFLVDPAIHRPSTTIVPPQQADWRASGISANPVLKAAFDKLSPEIIDHIDSMVEGTMSREEAEAYRLELMDERTAFVSKNDEEFFMAPFSLCEH</sequence>
<evidence type="ECO:0000313" key="4">
    <source>
        <dbReference type="EMBL" id="CAE6449688.1"/>
    </source>
</evidence>
<dbReference type="Proteomes" id="UP000663846">
    <property type="component" value="Unassembled WGS sequence"/>
</dbReference>